<organism evidence="2 3">
    <name type="scientific">Bathycoccus prasinos</name>
    <dbReference type="NCBI Taxonomy" id="41875"/>
    <lineage>
        <taxon>Eukaryota</taxon>
        <taxon>Viridiplantae</taxon>
        <taxon>Chlorophyta</taxon>
        <taxon>Mamiellophyceae</taxon>
        <taxon>Mamiellales</taxon>
        <taxon>Bathycoccaceae</taxon>
        <taxon>Bathycoccus</taxon>
    </lineage>
</organism>
<dbReference type="EMBL" id="FO082276">
    <property type="protein sequence ID" value="CCO15757.1"/>
    <property type="molecule type" value="Genomic_DNA"/>
</dbReference>
<feature type="region of interest" description="Disordered" evidence="1">
    <location>
        <begin position="87"/>
        <end position="110"/>
    </location>
</feature>
<gene>
    <name evidence="2" type="ORF">Bathy03g03890</name>
</gene>
<feature type="region of interest" description="Disordered" evidence="1">
    <location>
        <begin position="35"/>
        <end position="55"/>
    </location>
</feature>
<dbReference type="KEGG" id="bpg:Bathy03g03890"/>
<dbReference type="RefSeq" id="XP_007514320.1">
    <property type="nucleotide sequence ID" value="XM_007514258.1"/>
</dbReference>
<feature type="compositionally biased region" description="Low complexity" evidence="1">
    <location>
        <begin position="88"/>
        <end position="98"/>
    </location>
</feature>
<feature type="region of interest" description="Disordered" evidence="1">
    <location>
        <begin position="171"/>
        <end position="241"/>
    </location>
</feature>
<protein>
    <submittedName>
        <fullName evidence="2">Uncharacterized protein</fullName>
    </submittedName>
</protein>
<feature type="compositionally biased region" description="Acidic residues" evidence="1">
    <location>
        <begin position="212"/>
        <end position="235"/>
    </location>
</feature>
<dbReference type="Proteomes" id="UP000198341">
    <property type="component" value="Chromosome 3"/>
</dbReference>
<feature type="compositionally biased region" description="Basic and acidic residues" evidence="1">
    <location>
        <begin position="182"/>
        <end position="195"/>
    </location>
</feature>
<dbReference type="eggNOG" id="ENOG502S13E">
    <property type="taxonomic scope" value="Eukaryota"/>
</dbReference>
<sequence>MQRLDASDVVGLCNDELYRRYCAFPGVYSAPHDLDDLDLHPPGEEEESADPEKVAKRLAEREEGTALYHACEAQYFHSQLPLTENADSSVSSSSLWSKSKQHENRRKKKTYVSKEFAQIGSTEACSSLRAMKKKLNECHKDEEGFFYIVQLRTERLNGDVEIVLDEYRNKVENESTSEEEDRGEHQENVDEKVNESNDNTNTNTNTNTKEGDDTEEEKEEEEDDDDDDDDDDENDGNINEEFVRINGTINVEAITKIWIVRRAGTYGMSGKFTCVDPPMISIDDF</sequence>
<accession>K8ECJ7</accession>
<dbReference type="GeneID" id="19016926"/>
<feature type="compositionally biased region" description="Low complexity" evidence="1">
    <location>
        <begin position="196"/>
        <end position="208"/>
    </location>
</feature>
<reference evidence="2 3" key="1">
    <citation type="submission" date="2011-10" db="EMBL/GenBank/DDBJ databases">
        <authorList>
            <person name="Genoscope - CEA"/>
        </authorList>
    </citation>
    <scope>NUCLEOTIDE SEQUENCE [LARGE SCALE GENOMIC DNA]</scope>
    <source>
        <strain evidence="2 3">RCC 1105</strain>
    </source>
</reference>
<evidence type="ECO:0000313" key="2">
    <source>
        <dbReference type="EMBL" id="CCO15757.1"/>
    </source>
</evidence>
<evidence type="ECO:0000256" key="1">
    <source>
        <dbReference type="SAM" id="MobiDB-lite"/>
    </source>
</evidence>
<dbReference type="AlphaFoldDB" id="K8ECJ7"/>
<evidence type="ECO:0000313" key="3">
    <source>
        <dbReference type="Proteomes" id="UP000198341"/>
    </source>
</evidence>
<dbReference type="OrthoDB" id="10491549at2759"/>
<name>K8ECJ7_9CHLO</name>
<keyword evidence="3" id="KW-1185">Reference proteome</keyword>
<proteinExistence type="predicted"/>